<organism evidence="6 7">
    <name type="scientific">Mariniflexile gromovii</name>
    <dbReference type="NCBI Taxonomy" id="362523"/>
    <lineage>
        <taxon>Bacteria</taxon>
        <taxon>Pseudomonadati</taxon>
        <taxon>Bacteroidota</taxon>
        <taxon>Flavobacteriia</taxon>
        <taxon>Flavobacteriales</taxon>
        <taxon>Flavobacteriaceae</taxon>
        <taxon>Mariniflexile</taxon>
    </lineage>
</organism>
<sequence length="130" mass="14661">MTTKKQKTIYRIGIALTSIWFGLSGLFEITKNPTVWDKTIALGYPAYFIITLGIVKLLGIVLLIIPMKSTYSWVKEWVFAGLFFDIFFALVSGCVVFGPSEIIAPAIAYAIVFNTYIFYRKIKLAESNTQ</sequence>
<evidence type="ECO:0000313" key="7">
    <source>
        <dbReference type="Proteomes" id="UP000670776"/>
    </source>
</evidence>
<evidence type="ECO:0000256" key="3">
    <source>
        <dbReference type="ARBA" id="ARBA00022989"/>
    </source>
</evidence>
<keyword evidence="4 5" id="KW-0472">Membrane</keyword>
<dbReference type="Proteomes" id="UP000670776">
    <property type="component" value="Unassembled WGS sequence"/>
</dbReference>
<evidence type="ECO:0000313" key="6">
    <source>
        <dbReference type="EMBL" id="MBP0902220.1"/>
    </source>
</evidence>
<keyword evidence="7" id="KW-1185">Reference proteome</keyword>
<keyword evidence="3 5" id="KW-1133">Transmembrane helix</keyword>
<evidence type="ECO:0000256" key="1">
    <source>
        <dbReference type="ARBA" id="ARBA00004141"/>
    </source>
</evidence>
<dbReference type="EMBL" id="JAGJCB010000001">
    <property type="protein sequence ID" value="MBP0902220.1"/>
    <property type="molecule type" value="Genomic_DNA"/>
</dbReference>
<proteinExistence type="predicted"/>
<evidence type="ECO:0000256" key="5">
    <source>
        <dbReference type="SAM" id="Phobius"/>
    </source>
</evidence>
<feature type="transmembrane region" description="Helical" evidence="5">
    <location>
        <begin position="77"/>
        <end position="96"/>
    </location>
</feature>
<dbReference type="InterPro" id="IPR032808">
    <property type="entry name" value="DoxX"/>
</dbReference>
<feature type="transmembrane region" description="Helical" evidence="5">
    <location>
        <begin position="42"/>
        <end position="65"/>
    </location>
</feature>
<gene>
    <name evidence="6" type="ORF">J8H85_00140</name>
</gene>
<feature type="transmembrane region" description="Helical" evidence="5">
    <location>
        <begin position="12"/>
        <end position="30"/>
    </location>
</feature>
<protein>
    <submittedName>
        <fullName evidence="6">DoxX family protein</fullName>
    </submittedName>
</protein>
<dbReference type="Pfam" id="PF13564">
    <property type="entry name" value="DoxX_2"/>
    <property type="match status" value="1"/>
</dbReference>
<name>A0ABS4BNP3_9FLAO</name>
<comment type="subcellular location">
    <subcellularLocation>
        <location evidence="1">Membrane</location>
        <topology evidence="1">Multi-pass membrane protein</topology>
    </subcellularLocation>
</comment>
<dbReference type="RefSeq" id="WP_209651470.1">
    <property type="nucleotide sequence ID" value="NZ_JAGJCB010000001.1"/>
</dbReference>
<evidence type="ECO:0000256" key="2">
    <source>
        <dbReference type="ARBA" id="ARBA00022692"/>
    </source>
</evidence>
<accession>A0ABS4BNP3</accession>
<evidence type="ECO:0000256" key="4">
    <source>
        <dbReference type="ARBA" id="ARBA00023136"/>
    </source>
</evidence>
<reference evidence="6 7" key="1">
    <citation type="submission" date="2021-04" db="EMBL/GenBank/DDBJ databases">
        <title>Mariniflexile gromovii gen. nov., sp. nov., a gliding bacterium isolated from the sea urchin Strongylocentrotus intermedius.</title>
        <authorList>
            <person name="Ko S."/>
            <person name="Le V."/>
            <person name="Ahn C.-Y."/>
            <person name="Oh H.-M."/>
        </authorList>
    </citation>
    <scope>NUCLEOTIDE SEQUENCE [LARGE SCALE GENOMIC DNA]</scope>
    <source>
        <strain evidence="6 7">KCTC 12570</strain>
    </source>
</reference>
<comment type="caution">
    <text evidence="6">The sequence shown here is derived from an EMBL/GenBank/DDBJ whole genome shotgun (WGS) entry which is preliminary data.</text>
</comment>
<keyword evidence="2 5" id="KW-0812">Transmembrane</keyword>
<feature type="transmembrane region" description="Helical" evidence="5">
    <location>
        <begin position="102"/>
        <end position="119"/>
    </location>
</feature>